<protein>
    <submittedName>
        <fullName evidence="2">Uncharacterized protein</fullName>
    </submittedName>
</protein>
<reference evidence="2 3" key="1">
    <citation type="journal article" date="2020" name="Phytopathology">
        <title>Genome Sequence Resources of Colletotrichum truncatum, C. plurivorum, C. musicola, and C. sojae: Four Species Pathogenic to Soybean (Glycine max).</title>
        <authorList>
            <person name="Rogerio F."/>
            <person name="Boufleur T.R."/>
            <person name="Ciampi-Guillardi M."/>
            <person name="Sukno S.A."/>
            <person name="Thon M.R."/>
            <person name="Massola Junior N.S."/>
            <person name="Baroncelli R."/>
        </authorList>
    </citation>
    <scope>NUCLEOTIDE SEQUENCE [LARGE SCALE GENOMIC DNA]</scope>
    <source>
        <strain evidence="2 3">LFN0009</strain>
    </source>
</reference>
<feature type="region of interest" description="Disordered" evidence="1">
    <location>
        <begin position="80"/>
        <end position="100"/>
    </location>
</feature>
<dbReference type="AlphaFoldDB" id="A0A8H6JCU5"/>
<evidence type="ECO:0000313" key="3">
    <source>
        <dbReference type="Proteomes" id="UP000652219"/>
    </source>
</evidence>
<evidence type="ECO:0000256" key="1">
    <source>
        <dbReference type="SAM" id="MobiDB-lite"/>
    </source>
</evidence>
<sequence>MKDMYPYMSRCWPVMASGQVEVAEHKSSPLICRESTRRSCAAIEGFAAASPARCPLPAAQEAPGPSSRCDALGPVSISRGFRGDPRAQTGRYGWDDSLSN</sequence>
<name>A0A8H6JCU5_9PEZI</name>
<evidence type="ECO:0000313" key="2">
    <source>
        <dbReference type="EMBL" id="KAF6810553.1"/>
    </source>
</evidence>
<gene>
    <name evidence="2" type="ORF">CSOJ01_06232</name>
</gene>
<proteinExistence type="predicted"/>
<organism evidence="2 3">
    <name type="scientific">Colletotrichum sojae</name>
    <dbReference type="NCBI Taxonomy" id="2175907"/>
    <lineage>
        <taxon>Eukaryota</taxon>
        <taxon>Fungi</taxon>
        <taxon>Dikarya</taxon>
        <taxon>Ascomycota</taxon>
        <taxon>Pezizomycotina</taxon>
        <taxon>Sordariomycetes</taxon>
        <taxon>Hypocreomycetidae</taxon>
        <taxon>Glomerellales</taxon>
        <taxon>Glomerellaceae</taxon>
        <taxon>Colletotrichum</taxon>
        <taxon>Colletotrichum orchidearum species complex</taxon>
    </lineage>
</organism>
<dbReference type="Proteomes" id="UP000652219">
    <property type="component" value="Unassembled WGS sequence"/>
</dbReference>
<accession>A0A8H6JCU5</accession>
<keyword evidence="3" id="KW-1185">Reference proteome</keyword>
<dbReference type="EMBL" id="WIGN01000085">
    <property type="protein sequence ID" value="KAF6810553.1"/>
    <property type="molecule type" value="Genomic_DNA"/>
</dbReference>
<comment type="caution">
    <text evidence="2">The sequence shown here is derived from an EMBL/GenBank/DDBJ whole genome shotgun (WGS) entry which is preliminary data.</text>
</comment>